<organism evidence="2 3">
    <name type="scientific">Blyttiomyces helicus</name>
    <dbReference type="NCBI Taxonomy" id="388810"/>
    <lineage>
        <taxon>Eukaryota</taxon>
        <taxon>Fungi</taxon>
        <taxon>Fungi incertae sedis</taxon>
        <taxon>Chytridiomycota</taxon>
        <taxon>Chytridiomycota incertae sedis</taxon>
        <taxon>Chytridiomycetes</taxon>
        <taxon>Chytridiomycetes incertae sedis</taxon>
        <taxon>Blyttiomyces</taxon>
    </lineage>
</organism>
<evidence type="ECO:0000313" key="3">
    <source>
        <dbReference type="Proteomes" id="UP000269721"/>
    </source>
</evidence>
<keyword evidence="3" id="KW-1185">Reference proteome</keyword>
<protein>
    <submittedName>
        <fullName evidence="2">Uncharacterized protein</fullName>
    </submittedName>
</protein>
<evidence type="ECO:0000256" key="1">
    <source>
        <dbReference type="SAM" id="MobiDB-lite"/>
    </source>
</evidence>
<proteinExistence type="predicted"/>
<gene>
    <name evidence="2" type="ORF">BDK51DRAFT_39010</name>
</gene>
<dbReference type="EMBL" id="KZ995510">
    <property type="protein sequence ID" value="RKO90531.1"/>
    <property type="molecule type" value="Genomic_DNA"/>
</dbReference>
<accession>A0A4P9WCY7</accession>
<evidence type="ECO:0000313" key="2">
    <source>
        <dbReference type="EMBL" id="RKO90531.1"/>
    </source>
</evidence>
<feature type="region of interest" description="Disordered" evidence="1">
    <location>
        <begin position="81"/>
        <end position="103"/>
    </location>
</feature>
<reference evidence="3" key="1">
    <citation type="journal article" date="2018" name="Nat. Microbiol.">
        <title>Leveraging single-cell genomics to expand the fungal tree of life.</title>
        <authorList>
            <person name="Ahrendt S.R."/>
            <person name="Quandt C.A."/>
            <person name="Ciobanu D."/>
            <person name="Clum A."/>
            <person name="Salamov A."/>
            <person name="Andreopoulos B."/>
            <person name="Cheng J.F."/>
            <person name="Woyke T."/>
            <person name="Pelin A."/>
            <person name="Henrissat B."/>
            <person name="Reynolds N.K."/>
            <person name="Benny G.L."/>
            <person name="Smith M.E."/>
            <person name="James T.Y."/>
            <person name="Grigoriev I.V."/>
        </authorList>
    </citation>
    <scope>NUCLEOTIDE SEQUENCE [LARGE SCALE GENOMIC DNA]</scope>
</reference>
<dbReference type="Proteomes" id="UP000269721">
    <property type="component" value="Unassembled WGS sequence"/>
</dbReference>
<dbReference type="AlphaFoldDB" id="A0A4P9WCY7"/>
<feature type="compositionally biased region" description="Basic residues" evidence="1">
    <location>
        <begin position="89"/>
        <end position="103"/>
    </location>
</feature>
<name>A0A4P9WCY7_9FUNG</name>
<sequence length="201" mass="22701">MVIVAGAGSAGSFTLKSSDAMDYSTYAAGTDSVLVEVDARVDDGRKVGGKVLRRRQVVLFGCPATAGVKENSVLRIPTQIPKREDTRGRRGGRAKRGRMRPRRSSLEFMTTTERRNQFNLAKKLRQNSRSSFCLRRELNCYLVPFLAAPHWIQMVNQDNGDRAPYRARRGHPRLRSRHPRAEREHDLLSPLRCGRNLDIGV</sequence>